<evidence type="ECO:0000313" key="3">
    <source>
        <dbReference type="Proteomes" id="UP000002595"/>
    </source>
</evidence>
<dbReference type="PANTHER" id="PTHR43581">
    <property type="entry name" value="ATP/GTP PHOSPHATASE"/>
    <property type="match status" value="1"/>
</dbReference>
<dbReference type="AlphaFoldDB" id="A1RUP0"/>
<accession>A1RUP0</accession>
<proteinExistence type="predicted"/>
<keyword evidence="3" id="KW-1185">Reference proteome</keyword>
<evidence type="ECO:0000313" key="2">
    <source>
        <dbReference type="EMBL" id="ABL88672.1"/>
    </source>
</evidence>
<name>A1RUP0_PYRIL</name>
<organism evidence="2 3">
    <name type="scientific">Pyrobaculum islandicum (strain DSM 4184 / JCM 9189 / GEO3)</name>
    <dbReference type="NCBI Taxonomy" id="384616"/>
    <lineage>
        <taxon>Archaea</taxon>
        <taxon>Thermoproteota</taxon>
        <taxon>Thermoprotei</taxon>
        <taxon>Thermoproteales</taxon>
        <taxon>Thermoproteaceae</taxon>
        <taxon>Pyrobaculum</taxon>
    </lineage>
</organism>
<dbReference type="EMBL" id="CP000504">
    <property type="protein sequence ID" value="ABL88672.1"/>
    <property type="molecule type" value="Genomic_DNA"/>
</dbReference>
<dbReference type="InterPro" id="IPR051396">
    <property type="entry name" value="Bact_Antivir_Def_Nuclease"/>
</dbReference>
<dbReference type="SUPFAM" id="SSF52540">
    <property type="entry name" value="P-loop containing nucleoside triphosphate hydrolases"/>
    <property type="match status" value="1"/>
</dbReference>
<dbReference type="eggNOG" id="arCOG03233">
    <property type="taxonomic scope" value="Archaea"/>
</dbReference>
<gene>
    <name evidence="2" type="ordered locus">Pisl_1517</name>
</gene>
<dbReference type="Pfam" id="PF13304">
    <property type="entry name" value="AAA_21"/>
    <property type="match status" value="1"/>
</dbReference>
<dbReference type="InterPro" id="IPR003959">
    <property type="entry name" value="ATPase_AAA_core"/>
</dbReference>
<feature type="domain" description="ATPase AAA-type core" evidence="1">
    <location>
        <begin position="414"/>
        <end position="464"/>
    </location>
</feature>
<dbReference type="HOGENOM" id="CLU_489696_0_0_2"/>
<protein>
    <recommendedName>
        <fullName evidence="1">ATPase AAA-type core domain-containing protein</fullName>
    </recommendedName>
</protein>
<dbReference type="InterPro" id="IPR027417">
    <property type="entry name" value="P-loop_NTPase"/>
</dbReference>
<reference evidence="2" key="1">
    <citation type="submission" date="2006-12" db="EMBL/GenBank/DDBJ databases">
        <title>Complete sequence of Pyrobaculum islandicum DSM 4184.</title>
        <authorList>
            <person name="Copeland A."/>
            <person name="Lucas S."/>
            <person name="Lapidus A."/>
            <person name="Barry K."/>
            <person name="Detter J.C."/>
            <person name="Glavina del Rio T."/>
            <person name="Dalin E."/>
            <person name="Tice H."/>
            <person name="Pitluck S."/>
            <person name="Meincke L."/>
            <person name="Brettin T."/>
            <person name="Bruce D."/>
            <person name="Han C."/>
            <person name="Tapia R."/>
            <person name="Gilna P."/>
            <person name="Schmutz J."/>
            <person name="Larimer F."/>
            <person name="Land M."/>
            <person name="Hauser L."/>
            <person name="Kyrpides N."/>
            <person name="Mikhailova N."/>
            <person name="Cozen A.E."/>
            <person name="Fitz-Gibbon S.T."/>
            <person name="House C.H."/>
            <person name="Saltikov C."/>
            <person name="Lowe T."/>
            <person name="Richardson P."/>
        </authorList>
    </citation>
    <scope>NUCLEOTIDE SEQUENCE [LARGE SCALE GENOMIC DNA]</scope>
    <source>
        <strain evidence="2">DSM 4184</strain>
    </source>
</reference>
<dbReference type="Proteomes" id="UP000002595">
    <property type="component" value="Chromosome"/>
</dbReference>
<dbReference type="PANTHER" id="PTHR43581:SF4">
    <property type="entry name" value="ATP_GTP PHOSPHATASE"/>
    <property type="match status" value="1"/>
</dbReference>
<dbReference type="STRING" id="384616.Pisl_1517"/>
<dbReference type="KEGG" id="pis:Pisl_1517"/>
<sequence length="556" mass="60692">MRVLMRDLGPVREGEVELGDVTLFMGPPNTGKSYALRAIYAKLSPLDRYAAGRVEGRLSTRIAEYLKRGFRAEMSASVRRLVSGVVELVATLRSGGREEARTVLGRMGEVGLQVAEAGGSVVVRGPPMEWAVDVGVLRKMAADAFYGFMAELVPVRGVDAVRLEPLEPLDVVGALRRSVEAERRYPLRWFGQAGEVLRRLGCGGDELERLLFSSSVSLHFDVWVGGRSSVWLEFRIDTRAFSPGGAGHVEKTDGGLSKALDKYVEELVSEVVHWSATYLSSAVVEGVRDALRSRLGFEGLRFVPFGRSVLVLALESASREPYARPVYLRRFVGGFYPSVLASYVYWASEGRRRLLEGLDEAGARVLDAATPLLEGRLVPGAAGNVLYRDWRGSLVEFRLSSALVGEVSGLLFPLLSAGGRSLVLVEEPEAQLHPGAQIAMALFLASLPALCGCRVVATTHSDLLAITMSQLAVQRPDRQWVVELLARVLPHVKEGVDVLAGAVAEAAVDLRIYEFTREGKVAPVRPEDVLGKEVPGISRVIDELTDWAFRLASRRE</sequence>
<evidence type="ECO:0000259" key="1">
    <source>
        <dbReference type="Pfam" id="PF13304"/>
    </source>
</evidence>